<feature type="transmembrane region" description="Helical" evidence="1">
    <location>
        <begin position="7"/>
        <end position="28"/>
    </location>
</feature>
<accession>A0A2P8HDQ9</accession>
<dbReference type="RefSeq" id="WP_106530635.1">
    <property type="nucleotide sequence ID" value="NZ_PYAW01000006.1"/>
</dbReference>
<evidence type="ECO:0000313" key="3">
    <source>
        <dbReference type="Proteomes" id="UP000240971"/>
    </source>
</evidence>
<gene>
    <name evidence="2" type="ORF">CLV51_106224</name>
</gene>
<keyword evidence="1" id="KW-0812">Transmembrane</keyword>
<feature type="transmembrane region" description="Helical" evidence="1">
    <location>
        <begin position="40"/>
        <end position="61"/>
    </location>
</feature>
<keyword evidence="1" id="KW-1133">Transmembrane helix</keyword>
<keyword evidence="1" id="KW-0472">Membrane</keyword>
<comment type="caution">
    <text evidence="2">The sequence shown here is derived from an EMBL/GenBank/DDBJ whole genome shotgun (WGS) entry which is preliminary data.</text>
</comment>
<name>A0A2P8HDQ9_CHINA</name>
<reference evidence="2 3" key="1">
    <citation type="submission" date="2018-03" db="EMBL/GenBank/DDBJ databases">
        <title>Genomic Encyclopedia of Archaeal and Bacterial Type Strains, Phase II (KMG-II): from individual species to whole genera.</title>
        <authorList>
            <person name="Goeker M."/>
        </authorList>
    </citation>
    <scope>NUCLEOTIDE SEQUENCE [LARGE SCALE GENOMIC DNA]</scope>
    <source>
        <strain evidence="2 3">DSM 24859</strain>
    </source>
</reference>
<dbReference type="EMBL" id="PYAW01000006">
    <property type="protein sequence ID" value="PSL44358.1"/>
    <property type="molecule type" value="Genomic_DNA"/>
</dbReference>
<dbReference type="OrthoDB" id="771140at2"/>
<organism evidence="2 3">
    <name type="scientific">Chitinophaga niastensis</name>
    <dbReference type="NCBI Taxonomy" id="536980"/>
    <lineage>
        <taxon>Bacteria</taxon>
        <taxon>Pseudomonadati</taxon>
        <taxon>Bacteroidota</taxon>
        <taxon>Chitinophagia</taxon>
        <taxon>Chitinophagales</taxon>
        <taxon>Chitinophagaceae</taxon>
        <taxon>Chitinophaga</taxon>
    </lineage>
</organism>
<protein>
    <submittedName>
        <fullName evidence="2">Uncharacterized protein</fullName>
    </submittedName>
</protein>
<dbReference type="Proteomes" id="UP000240971">
    <property type="component" value="Unassembled WGS sequence"/>
</dbReference>
<evidence type="ECO:0000256" key="1">
    <source>
        <dbReference type="SAM" id="Phobius"/>
    </source>
</evidence>
<keyword evidence="3" id="KW-1185">Reference proteome</keyword>
<sequence>MGFAFIIIIRILFITCMVFIIGYVFGGFSKKKSLTTITKIATILAIVLFIAANVMLMRMAFMHHGQWQRCGYQHEMVSDSSIDKH</sequence>
<dbReference type="AlphaFoldDB" id="A0A2P8HDQ9"/>
<proteinExistence type="predicted"/>
<evidence type="ECO:0000313" key="2">
    <source>
        <dbReference type="EMBL" id="PSL44358.1"/>
    </source>
</evidence>